<dbReference type="Gene3D" id="3.40.50.2300">
    <property type="match status" value="1"/>
</dbReference>
<dbReference type="GO" id="GO:0000160">
    <property type="term" value="P:phosphorelay signal transduction system"/>
    <property type="evidence" value="ECO:0007669"/>
    <property type="project" value="InterPro"/>
</dbReference>
<dbReference type="Pfam" id="PF00072">
    <property type="entry name" value="Response_reg"/>
    <property type="match status" value="1"/>
</dbReference>
<sequence length="134" mass="15542">MTRKGEIFVVDDDSDMRRILRDVLEKNGYAVQTAKNGSEAREMLKEWRPDLILMDLMMATDTEGFDVACMLRNNPEFANTPIIMITCFLDKVRMEGPGNFQRILGEEWPADWLFEKPVDTKKLLEKIQGILRKS</sequence>
<dbReference type="PANTHER" id="PTHR44591">
    <property type="entry name" value="STRESS RESPONSE REGULATOR PROTEIN 1"/>
    <property type="match status" value="1"/>
</dbReference>
<reference evidence="4 5" key="1">
    <citation type="journal article" date="2017" name="ISME J.">
        <title>Energy and carbon metabolisms in a deep terrestrial subsurface fluid microbial community.</title>
        <authorList>
            <person name="Momper L."/>
            <person name="Jungbluth S.P."/>
            <person name="Lee M.D."/>
            <person name="Amend J.P."/>
        </authorList>
    </citation>
    <scope>NUCLEOTIDE SEQUENCE [LARGE SCALE GENOMIC DNA]</scope>
    <source>
        <strain evidence="4">SURF_17</strain>
    </source>
</reference>
<evidence type="ECO:0000313" key="5">
    <source>
        <dbReference type="Proteomes" id="UP000285961"/>
    </source>
</evidence>
<dbReference type="PROSITE" id="PS50110">
    <property type="entry name" value="RESPONSE_REGULATORY"/>
    <property type="match status" value="1"/>
</dbReference>
<dbReference type="InterPro" id="IPR001789">
    <property type="entry name" value="Sig_transdc_resp-reg_receiver"/>
</dbReference>
<gene>
    <name evidence="4" type="ORF">C4532_16925</name>
</gene>
<feature type="domain" description="Response regulatory" evidence="3">
    <location>
        <begin position="6"/>
        <end position="131"/>
    </location>
</feature>
<evidence type="ECO:0000256" key="2">
    <source>
        <dbReference type="PROSITE-ProRule" id="PRU00169"/>
    </source>
</evidence>
<dbReference type="Proteomes" id="UP000285961">
    <property type="component" value="Unassembled WGS sequence"/>
</dbReference>
<comment type="caution">
    <text evidence="4">The sequence shown here is derived from an EMBL/GenBank/DDBJ whole genome shotgun (WGS) entry which is preliminary data.</text>
</comment>
<feature type="modified residue" description="4-aspartylphosphate" evidence="2">
    <location>
        <position position="55"/>
    </location>
</feature>
<evidence type="ECO:0000259" key="3">
    <source>
        <dbReference type="PROSITE" id="PS50110"/>
    </source>
</evidence>
<organism evidence="4 5">
    <name type="scientific">Candidatus Abyssobacteria bacterium SURF_17</name>
    <dbReference type="NCBI Taxonomy" id="2093361"/>
    <lineage>
        <taxon>Bacteria</taxon>
        <taxon>Pseudomonadati</taxon>
        <taxon>Candidatus Hydrogenedentota</taxon>
        <taxon>Candidatus Abyssobacteria</taxon>
    </lineage>
</organism>
<dbReference type="AlphaFoldDB" id="A0A419ER63"/>
<protein>
    <submittedName>
        <fullName evidence="4">Response regulator</fullName>
    </submittedName>
</protein>
<accession>A0A419ER63</accession>
<dbReference type="InterPro" id="IPR050595">
    <property type="entry name" value="Bact_response_regulator"/>
</dbReference>
<dbReference type="InterPro" id="IPR011006">
    <property type="entry name" value="CheY-like_superfamily"/>
</dbReference>
<evidence type="ECO:0000256" key="1">
    <source>
        <dbReference type="ARBA" id="ARBA00022553"/>
    </source>
</evidence>
<proteinExistence type="predicted"/>
<dbReference type="PANTHER" id="PTHR44591:SF3">
    <property type="entry name" value="RESPONSE REGULATORY DOMAIN-CONTAINING PROTEIN"/>
    <property type="match status" value="1"/>
</dbReference>
<name>A0A419ER63_9BACT</name>
<keyword evidence="1 2" id="KW-0597">Phosphoprotein</keyword>
<dbReference type="SUPFAM" id="SSF52172">
    <property type="entry name" value="CheY-like"/>
    <property type="match status" value="1"/>
</dbReference>
<dbReference type="EMBL" id="QZKI01000121">
    <property type="protein sequence ID" value="RJP65909.1"/>
    <property type="molecule type" value="Genomic_DNA"/>
</dbReference>
<evidence type="ECO:0000313" key="4">
    <source>
        <dbReference type="EMBL" id="RJP65909.1"/>
    </source>
</evidence>
<dbReference type="SMART" id="SM00448">
    <property type="entry name" value="REC"/>
    <property type="match status" value="1"/>
</dbReference>